<keyword evidence="2" id="KW-0472">Membrane</keyword>
<evidence type="ECO:0000313" key="5">
    <source>
        <dbReference type="Proteomes" id="UP001140011"/>
    </source>
</evidence>
<dbReference type="Pfam" id="PF00635">
    <property type="entry name" value="Motile_Sperm"/>
    <property type="match status" value="1"/>
</dbReference>
<feature type="domain" description="MSP" evidence="3">
    <location>
        <begin position="6"/>
        <end position="119"/>
    </location>
</feature>
<keyword evidence="5" id="KW-1185">Reference proteome</keyword>
<evidence type="ECO:0000256" key="2">
    <source>
        <dbReference type="SAM" id="Phobius"/>
    </source>
</evidence>
<dbReference type="PROSITE" id="PS50202">
    <property type="entry name" value="MSP"/>
    <property type="match status" value="1"/>
</dbReference>
<keyword evidence="2" id="KW-0812">Transmembrane</keyword>
<protein>
    <recommendedName>
        <fullName evidence="3">MSP domain-containing protein</fullName>
    </recommendedName>
</protein>
<keyword evidence="2" id="KW-1133">Transmembrane helix</keyword>
<reference evidence="4" key="1">
    <citation type="submission" date="2022-07" db="EMBL/GenBank/DDBJ databases">
        <title>Phylogenomic reconstructions and comparative analyses of Kickxellomycotina fungi.</title>
        <authorList>
            <person name="Reynolds N.K."/>
            <person name="Stajich J.E."/>
            <person name="Barry K."/>
            <person name="Grigoriev I.V."/>
            <person name="Crous P."/>
            <person name="Smith M.E."/>
        </authorList>
    </citation>
    <scope>NUCLEOTIDE SEQUENCE</scope>
    <source>
        <strain evidence="4">BCRC 34297</strain>
    </source>
</reference>
<dbReference type="OrthoDB" id="75724at2759"/>
<name>A0A9W8GUG5_9FUNG</name>
<dbReference type="InterPro" id="IPR013783">
    <property type="entry name" value="Ig-like_fold"/>
</dbReference>
<sequence length="228" mass="25155">MTSLPLIRISPSEFQFTESGSGYTSRLRLTSLQHQAVGFKFKTNAPHKFLVKPVVCSLTKQGMTIDVIVKSTSPITDADRFLIQTVALAANEAEDLDSAKWRTLDPSRIMEDLIHCTSGTRRSSISPSLRSVSPLRLSSSPPPGNPSLVAVSHVYDQHVQYVHIPNHNQKSEYAAASTTTTSAAWAKRFYAVMPGIDVDDWSWTEFAMFAASCILLGFFLPVIRYATS</sequence>
<accession>A0A9W8GUG5</accession>
<dbReference type="EMBL" id="JANBUH010000187">
    <property type="protein sequence ID" value="KAJ2753486.1"/>
    <property type="molecule type" value="Genomic_DNA"/>
</dbReference>
<gene>
    <name evidence="4" type="ORF">GGI19_003105</name>
</gene>
<organism evidence="4 5">
    <name type="scientific">Coemansia pectinata</name>
    <dbReference type="NCBI Taxonomy" id="1052879"/>
    <lineage>
        <taxon>Eukaryota</taxon>
        <taxon>Fungi</taxon>
        <taxon>Fungi incertae sedis</taxon>
        <taxon>Zoopagomycota</taxon>
        <taxon>Kickxellomycotina</taxon>
        <taxon>Kickxellomycetes</taxon>
        <taxon>Kickxellales</taxon>
        <taxon>Kickxellaceae</taxon>
        <taxon>Coemansia</taxon>
    </lineage>
</organism>
<feature type="region of interest" description="Disordered" evidence="1">
    <location>
        <begin position="120"/>
        <end position="143"/>
    </location>
</feature>
<dbReference type="SUPFAM" id="SSF49354">
    <property type="entry name" value="PapD-like"/>
    <property type="match status" value="1"/>
</dbReference>
<feature type="compositionally biased region" description="Low complexity" evidence="1">
    <location>
        <begin position="121"/>
        <end position="139"/>
    </location>
</feature>
<comment type="caution">
    <text evidence="4">The sequence shown here is derived from an EMBL/GenBank/DDBJ whole genome shotgun (WGS) entry which is preliminary data.</text>
</comment>
<dbReference type="Proteomes" id="UP001140011">
    <property type="component" value="Unassembled WGS sequence"/>
</dbReference>
<dbReference type="InterPro" id="IPR000535">
    <property type="entry name" value="MSP_dom"/>
</dbReference>
<dbReference type="AlphaFoldDB" id="A0A9W8GUG5"/>
<evidence type="ECO:0000259" key="3">
    <source>
        <dbReference type="PROSITE" id="PS50202"/>
    </source>
</evidence>
<proteinExistence type="predicted"/>
<evidence type="ECO:0000256" key="1">
    <source>
        <dbReference type="SAM" id="MobiDB-lite"/>
    </source>
</evidence>
<feature type="transmembrane region" description="Helical" evidence="2">
    <location>
        <begin position="206"/>
        <end position="226"/>
    </location>
</feature>
<dbReference type="Gene3D" id="2.60.40.10">
    <property type="entry name" value="Immunoglobulins"/>
    <property type="match status" value="1"/>
</dbReference>
<evidence type="ECO:0000313" key="4">
    <source>
        <dbReference type="EMBL" id="KAJ2753486.1"/>
    </source>
</evidence>
<dbReference type="InterPro" id="IPR008962">
    <property type="entry name" value="PapD-like_sf"/>
</dbReference>